<comment type="function">
    <text evidence="8">Bifunctional DNA N-glycosylase with associated apurinic/apyrimidinic (AP) lyase function that catalyzes the first step in base excision repair (BER), the primary repair pathway for the repair of oxidative DNA damage. The DNA N-glycosylase activity releases the damaged DNA base from DNA by cleaving the N-glycosidic bond, leaving an AP site. The AP lyase activity cleaves the phosphodiester bond 3' to the AP site by a beta-elimination. Primarily recognizes and repairs oxidative base damage of pyrimidines.</text>
</comment>
<comment type="subcellular location">
    <subcellularLocation>
        <location evidence="8">Nucleus</location>
    </subcellularLocation>
    <subcellularLocation>
        <location evidence="8">Mitochondrion</location>
    </subcellularLocation>
</comment>
<comment type="similarity">
    <text evidence="1 8">Belongs to the Nth/MutY family.</text>
</comment>
<evidence type="ECO:0000313" key="12">
    <source>
        <dbReference type="Proteomes" id="UP001162090"/>
    </source>
</evidence>
<evidence type="ECO:0000256" key="1">
    <source>
        <dbReference type="ARBA" id="ARBA00008343"/>
    </source>
</evidence>
<dbReference type="GO" id="GO:0006289">
    <property type="term" value="P:nucleotide-excision repair"/>
    <property type="evidence" value="ECO:0007669"/>
    <property type="project" value="TreeGrafter"/>
</dbReference>
<dbReference type="HAMAP" id="MF_03183">
    <property type="entry name" value="Endonuclease_III_Nth"/>
    <property type="match status" value="1"/>
</dbReference>
<evidence type="ECO:0000256" key="3">
    <source>
        <dbReference type="ARBA" id="ARBA00022801"/>
    </source>
</evidence>
<dbReference type="GO" id="GO:0006285">
    <property type="term" value="P:base-excision repair, AP site formation"/>
    <property type="evidence" value="ECO:0007669"/>
    <property type="project" value="UniProtKB-UniRule"/>
</dbReference>
<evidence type="ECO:0000259" key="10">
    <source>
        <dbReference type="SMART" id="SM00478"/>
    </source>
</evidence>
<keyword evidence="8" id="KW-0539">Nucleus</keyword>
<evidence type="ECO:0000313" key="11">
    <source>
        <dbReference type="EMBL" id="CAI4054309.1"/>
    </source>
</evidence>
<comment type="caution">
    <text evidence="8">Lacks conserved residue(s) required for the propagation of feature annotation.</text>
</comment>
<dbReference type="Gene3D" id="1.10.340.30">
    <property type="entry name" value="Hypothetical protein, domain 2"/>
    <property type="match status" value="1"/>
</dbReference>
<name>A0AA35JAZ2_SACUV</name>
<organism evidence="11 12">
    <name type="scientific">Saccharomyces uvarum</name>
    <name type="common">Yeast</name>
    <name type="synonym">Saccharomyces bayanus var. uvarum</name>
    <dbReference type="NCBI Taxonomy" id="230603"/>
    <lineage>
        <taxon>Eukaryota</taxon>
        <taxon>Fungi</taxon>
        <taxon>Dikarya</taxon>
        <taxon>Ascomycota</taxon>
        <taxon>Saccharomycotina</taxon>
        <taxon>Saccharomycetes</taxon>
        <taxon>Saccharomycetales</taxon>
        <taxon>Saccharomycetaceae</taxon>
        <taxon>Saccharomyces</taxon>
    </lineage>
</organism>
<dbReference type="InterPro" id="IPR004036">
    <property type="entry name" value="Endonuclease-III-like_CS2"/>
</dbReference>
<evidence type="ECO:0000256" key="6">
    <source>
        <dbReference type="ARBA" id="ARBA00023295"/>
    </source>
</evidence>
<keyword evidence="4 8" id="KW-0234">DNA repair</keyword>
<feature type="active site" description="Nucleophile; for N-glycosylase activity" evidence="8">
    <location>
        <position position="250"/>
    </location>
</feature>
<dbReference type="Pfam" id="PF00730">
    <property type="entry name" value="HhH-GPD"/>
    <property type="match status" value="1"/>
</dbReference>
<comment type="catalytic activity">
    <reaction evidence="7 8">
        <text>2'-deoxyribonucleotide-(2'-deoxyribose 5'-phosphate)-2'-deoxyribonucleotide-DNA = a 3'-end 2'-deoxyribonucleotide-(2,3-dehydro-2,3-deoxyribose 5'-phosphate)-DNA + a 5'-end 5'-phospho-2'-deoxyribonucleoside-DNA + H(+)</text>
        <dbReference type="Rhea" id="RHEA:66592"/>
        <dbReference type="Rhea" id="RHEA-COMP:13180"/>
        <dbReference type="Rhea" id="RHEA-COMP:16897"/>
        <dbReference type="Rhea" id="RHEA-COMP:17067"/>
        <dbReference type="ChEBI" id="CHEBI:15378"/>
        <dbReference type="ChEBI" id="CHEBI:136412"/>
        <dbReference type="ChEBI" id="CHEBI:157695"/>
        <dbReference type="ChEBI" id="CHEBI:167181"/>
        <dbReference type="EC" id="4.2.99.18"/>
    </reaction>
</comment>
<protein>
    <recommendedName>
        <fullName evidence="8">Endonuclease III homolog</fullName>
        <ecNumber evidence="8">3.2.2.-</ecNumber>
        <ecNumber evidence="8">4.2.99.18</ecNumber>
    </recommendedName>
    <alternativeName>
        <fullName evidence="8">Bifunctional DNA N-glycosylase/DNA-(apurinic or apyrimidinic site) lyase</fullName>
        <shortName evidence="8">DNA glycosylase/AP lyase</shortName>
    </alternativeName>
</protein>
<evidence type="ECO:0000256" key="8">
    <source>
        <dbReference type="HAMAP-Rule" id="MF_03183"/>
    </source>
</evidence>
<dbReference type="Proteomes" id="UP001162090">
    <property type="component" value="Chromosome 1"/>
</dbReference>
<dbReference type="GO" id="GO:0140078">
    <property type="term" value="F:class I DNA-(apurinic or apyrimidinic site) endonuclease activity"/>
    <property type="evidence" value="ECO:0007669"/>
    <property type="project" value="UniProtKB-EC"/>
</dbReference>
<evidence type="ECO:0000256" key="5">
    <source>
        <dbReference type="ARBA" id="ARBA00023239"/>
    </source>
</evidence>
<dbReference type="GO" id="GO:0003677">
    <property type="term" value="F:DNA binding"/>
    <property type="evidence" value="ECO:0007669"/>
    <property type="project" value="UniProtKB-UniRule"/>
</dbReference>
<evidence type="ECO:0000256" key="9">
    <source>
        <dbReference type="SAM" id="MobiDB-lite"/>
    </source>
</evidence>
<dbReference type="GO" id="GO:0000703">
    <property type="term" value="F:oxidized pyrimidine nucleobase lesion DNA N-glycosylase activity"/>
    <property type="evidence" value="ECO:0007669"/>
    <property type="project" value="UniProtKB-UniRule"/>
</dbReference>
<keyword evidence="2 8" id="KW-0227">DNA damage</keyword>
<keyword evidence="6 8" id="KW-0326">Glycosidase</keyword>
<accession>A0AA35JAZ2</accession>
<dbReference type="InterPro" id="IPR003265">
    <property type="entry name" value="HhH-GPD_domain"/>
</dbReference>
<evidence type="ECO:0000256" key="7">
    <source>
        <dbReference type="ARBA" id="ARBA00044632"/>
    </source>
</evidence>
<dbReference type="PANTHER" id="PTHR43286">
    <property type="entry name" value="ENDONUCLEASE III-LIKE PROTEIN 1"/>
    <property type="match status" value="1"/>
</dbReference>
<dbReference type="PROSITE" id="PS01155">
    <property type="entry name" value="ENDONUCLEASE_III_2"/>
    <property type="match status" value="1"/>
</dbReference>
<feature type="region of interest" description="Disordered" evidence="9">
    <location>
        <begin position="370"/>
        <end position="402"/>
    </location>
</feature>
<evidence type="ECO:0000256" key="4">
    <source>
        <dbReference type="ARBA" id="ARBA00023204"/>
    </source>
</evidence>
<dbReference type="GO" id="GO:0005634">
    <property type="term" value="C:nucleus"/>
    <property type="evidence" value="ECO:0007669"/>
    <property type="project" value="UniProtKB-SubCell"/>
</dbReference>
<dbReference type="InterPro" id="IPR000445">
    <property type="entry name" value="HhH_motif"/>
</dbReference>
<dbReference type="Pfam" id="PF00633">
    <property type="entry name" value="HHH"/>
    <property type="match status" value="1"/>
</dbReference>
<evidence type="ECO:0000256" key="2">
    <source>
        <dbReference type="ARBA" id="ARBA00022763"/>
    </source>
</evidence>
<dbReference type="EMBL" id="OX365912">
    <property type="protein sequence ID" value="CAI4054309.1"/>
    <property type="molecule type" value="Genomic_DNA"/>
</dbReference>
<dbReference type="CDD" id="cd00056">
    <property type="entry name" value="ENDO3c"/>
    <property type="match status" value="1"/>
</dbReference>
<dbReference type="FunFam" id="1.10.340.30:FF:000001">
    <property type="entry name" value="Endonuclease III"/>
    <property type="match status" value="1"/>
</dbReference>
<feature type="domain" description="HhH-GPD" evidence="10">
    <location>
        <begin position="151"/>
        <end position="311"/>
    </location>
</feature>
<keyword evidence="5 8" id="KW-0456">Lyase</keyword>
<dbReference type="InterPro" id="IPR030841">
    <property type="entry name" value="NTH1"/>
</dbReference>
<proteinExistence type="inferred from homology"/>
<dbReference type="InterPro" id="IPR023170">
    <property type="entry name" value="HhH_base_excis_C"/>
</dbReference>
<dbReference type="GO" id="GO:0005739">
    <property type="term" value="C:mitochondrion"/>
    <property type="evidence" value="ECO:0007669"/>
    <property type="project" value="UniProtKB-SubCell"/>
</dbReference>
<dbReference type="EC" id="3.2.2.-" evidence="8"/>
<dbReference type="AlphaFoldDB" id="A0AA35JAZ2"/>
<dbReference type="InterPro" id="IPR011257">
    <property type="entry name" value="DNA_glycosylase"/>
</dbReference>
<dbReference type="EC" id="4.2.99.18" evidence="8"/>
<gene>
    <name evidence="11" type="primary">SUVC01G0550</name>
    <name evidence="8" type="synonym">NTG1</name>
    <name evidence="11" type="ORF">SUVC_01G0550</name>
</gene>
<reference evidence="11" key="1">
    <citation type="submission" date="2022-10" db="EMBL/GenBank/DDBJ databases">
        <authorList>
            <person name="Byrne P K."/>
        </authorList>
    </citation>
    <scope>NUCLEOTIDE SEQUENCE</scope>
    <source>
        <strain evidence="11">CBS7001</strain>
    </source>
</reference>
<sequence>MQKVFPGPSMTILRKRPLVKTESKCFHTTGAKKTKIKQEEVVPQPVDIDWVKSLPNKQYFEWIVVRNGNVPNRWAKPLDSSIFFTAPSTKVPDKFPETYARMRVLRSRILAPVDIVGGSSIPVTIASQCGISRDRIPPRDYRLQVLLGVMLSSQTKDEVTAMAMLNITRYCMDELHCKLGMTLEAVLQIEETKLDELIHSVGFHTRKAKYILATCQILQDQHLGDVPATINDLLALPGVGPKMAYLTLQKAWGKIEGICVDVHVDRLAKIWKWVDPQKCKTPDQTRIQLQNWLPRGLWTEINGLLVGFGQIITKSRNVRDLLKFLPPDDPRNSLDWDLQSQLYKEIQHNITSYPKWVKFLEETPGLNADAADAEVDVKKEDDINEQENGTNEQDDIRVKVED</sequence>
<dbReference type="SUPFAM" id="SSF48150">
    <property type="entry name" value="DNA-glycosylase"/>
    <property type="match status" value="1"/>
</dbReference>
<dbReference type="SMART" id="SM00478">
    <property type="entry name" value="ENDO3c"/>
    <property type="match status" value="1"/>
</dbReference>
<keyword evidence="8" id="KW-0496">Mitochondrion</keyword>
<dbReference type="Gene3D" id="1.10.1670.10">
    <property type="entry name" value="Helix-hairpin-Helix base-excision DNA repair enzymes (C-terminal)"/>
    <property type="match status" value="1"/>
</dbReference>
<dbReference type="PANTHER" id="PTHR43286:SF1">
    <property type="entry name" value="ENDONUCLEASE III-LIKE PROTEIN 1"/>
    <property type="match status" value="1"/>
</dbReference>
<keyword evidence="3 8" id="KW-0378">Hydrolase</keyword>